<keyword evidence="2" id="KW-1185">Reference proteome</keyword>
<dbReference type="RefSeq" id="WP_015235234.1">
    <property type="nucleotide sequence ID" value="NC_019793.1"/>
</dbReference>
<evidence type="ECO:0000313" key="1">
    <source>
        <dbReference type="EMBL" id="AFZ66926.1"/>
    </source>
</evidence>
<dbReference type="EMBL" id="CP003382">
    <property type="protein sequence ID" value="AFZ66926.1"/>
    <property type="molecule type" value="Genomic_DNA"/>
</dbReference>
<name>K9ZZA4_DEIPD</name>
<dbReference type="AlphaFoldDB" id="K9ZZA4"/>
<sequence>MRSLPDDLRALIREELRVVLREELAAIKEGAQGALPPPSAPLDADQVREILRTEVLAAMNPERLRIVFHSAQEHSPVIPSTPAASPGWWSRLVAWLRS</sequence>
<protein>
    <submittedName>
        <fullName evidence="1">Uncharacterized protein</fullName>
    </submittedName>
</protein>
<organism evidence="1 2">
    <name type="scientific">Deinococcus peraridilitoris (strain DSM 19664 / LMG 22246 / CIP 109416 / KR-200)</name>
    <dbReference type="NCBI Taxonomy" id="937777"/>
    <lineage>
        <taxon>Bacteria</taxon>
        <taxon>Thermotogati</taxon>
        <taxon>Deinococcota</taxon>
        <taxon>Deinococci</taxon>
        <taxon>Deinococcales</taxon>
        <taxon>Deinococcaceae</taxon>
        <taxon>Deinococcus</taxon>
    </lineage>
</organism>
<dbReference type="HOGENOM" id="CLU_2329090_0_0_0"/>
<dbReference type="Proteomes" id="UP000010467">
    <property type="component" value="Chromosome"/>
</dbReference>
<proteinExistence type="predicted"/>
<accession>K9ZZA4</accession>
<gene>
    <name evidence="1" type="ordered locus">Deipe_1381</name>
</gene>
<evidence type="ECO:0000313" key="2">
    <source>
        <dbReference type="Proteomes" id="UP000010467"/>
    </source>
</evidence>
<dbReference type="STRING" id="937777.Deipe_1381"/>
<reference evidence="2" key="1">
    <citation type="submission" date="2012-03" db="EMBL/GenBank/DDBJ databases">
        <title>Complete sequence of chromosome of Deinococcus peraridilitoris DSM 19664.</title>
        <authorList>
            <person name="Lucas S."/>
            <person name="Copeland A."/>
            <person name="Lapidus A."/>
            <person name="Glavina del Rio T."/>
            <person name="Dalin E."/>
            <person name="Tice H."/>
            <person name="Bruce D."/>
            <person name="Goodwin L."/>
            <person name="Pitluck S."/>
            <person name="Peters L."/>
            <person name="Mikhailova N."/>
            <person name="Lu M."/>
            <person name="Kyrpides N."/>
            <person name="Mavromatis K."/>
            <person name="Ivanova N."/>
            <person name="Brettin T."/>
            <person name="Detter J.C."/>
            <person name="Han C."/>
            <person name="Larimer F."/>
            <person name="Land M."/>
            <person name="Hauser L."/>
            <person name="Markowitz V."/>
            <person name="Cheng J.-F."/>
            <person name="Hugenholtz P."/>
            <person name="Woyke T."/>
            <person name="Wu D."/>
            <person name="Pukall R."/>
            <person name="Steenblock K."/>
            <person name="Brambilla E."/>
            <person name="Klenk H.-P."/>
            <person name="Eisen J.A."/>
        </authorList>
    </citation>
    <scope>NUCLEOTIDE SEQUENCE [LARGE SCALE GENOMIC DNA]</scope>
    <source>
        <strain evidence="2">DSM 19664 / LMG 22246 / CIP 109416 / KR-200</strain>
    </source>
</reference>
<dbReference type="KEGG" id="dpd:Deipe_1381"/>